<dbReference type="PANTHER" id="PTHR46723">
    <property type="entry name" value="LEUCINE-RICH REPEAT AND IQ DOMAIN-CONTAINING PROTEIN 3"/>
    <property type="match status" value="1"/>
</dbReference>
<dbReference type="Bgee" id="ENSLOCG00000003345">
    <property type="expression patterns" value="Expressed in testis and 13 other cell types or tissues"/>
</dbReference>
<accession>W5M6E0</accession>
<sequence length="471" mass="52630">MTREPGASEFLASCAGALILRYGLAVHREQAAAELPDVAMVNLGGLRLKDLNSLDCCTSLKICIVSNNYITNIDALIHCTSLVLLDLHGNQITQLPGRTFWEGMKNLQILNLHDNSIGNKKDIEGLSSCSNLTALTLFDTPFSLGGSYRHYVVNSILSLKALDNFVISDEEIIEGWALPAKFKAKNPRLFVDLCRKAKLESFEAAMKTVKDIISKINTILACYSPMTIIQRCIRGYLTRKQLGFLKKPQIPRGTKDNVSHIHLSVTKGQRSGGHSDTTKSTNLVMKYQKSEHNDMKILQVTVDLTKLMQSEALQEVTSQLSIDQGKKAHSRPLCNTPYQSKISNATRKKNRGQMNEVCRSKETTAEGLDEVRFRLFGLKALFHCSDPVSDLLLCRQENGKDVRRAIDQFHAASQNARKPQIRYLPVVSAEQRLIAKSYGSISLAPLQVVEKAYRERQRAEALSRKADWVAR</sequence>
<reference evidence="1" key="2">
    <citation type="submission" date="2025-08" db="UniProtKB">
        <authorList>
            <consortium name="Ensembl"/>
        </authorList>
    </citation>
    <scope>IDENTIFICATION</scope>
</reference>
<dbReference type="PROSITE" id="PS50096">
    <property type="entry name" value="IQ"/>
    <property type="match status" value="1"/>
</dbReference>
<organism evidence="1 2">
    <name type="scientific">Lepisosteus oculatus</name>
    <name type="common">Spotted gar</name>
    <dbReference type="NCBI Taxonomy" id="7918"/>
    <lineage>
        <taxon>Eukaryota</taxon>
        <taxon>Metazoa</taxon>
        <taxon>Chordata</taxon>
        <taxon>Craniata</taxon>
        <taxon>Vertebrata</taxon>
        <taxon>Euteleostomi</taxon>
        <taxon>Actinopterygii</taxon>
        <taxon>Neopterygii</taxon>
        <taxon>Holostei</taxon>
        <taxon>Semionotiformes</taxon>
        <taxon>Lepisosteidae</taxon>
        <taxon>Lepisosteus</taxon>
    </lineage>
</organism>
<protein>
    <submittedName>
        <fullName evidence="1">Leucine-rich repeats and IQ motif containing 3</fullName>
    </submittedName>
</protein>
<dbReference type="SUPFAM" id="SSF52058">
    <property type="entry name" value="L domain-like"/>
    <property type="match status" value="1"/>
</dbReference>
<dbReference type="Pfam" id="PF14580">
    <property type="entry name" value="LRR_9"/>
    <property type="match status" value="1"/>
</dbReference>
<proteinExistence type="predicted"/>
<reference evidence="1" key="3">
    <citation type="submission" date="2025-09" db="UniProtKB">
        <authorList>
            <consortium name="Ensembl"/>
        </authorList>
    </citation>
    <scope>IDENTIFICATION</scope>
</reference>
<dbReference type="InterPro" id="IPR001611">
    <property type="entry name" value="Leu-rich_rpt"/>
</dbReference>
<reference evidence="2" key="1">
    <citation type="submission" date="2011-12" db="EMBL/GenBank/DDBJ databases">
        <title>The Draft Genome of Lepisosteus oculatus.</title>
        <authorList>
            <consortium name="The Broad Institute Genome Assembly &amp; Analysis Group"/>
            <consortium name="Computational R&amp;D Group"/>
            <consortium name="and Sequencing Platform"/>
            <person name="Di Palma F."/>
            <person name="Alfoldi J."/>
            <person name="Johnson J."/>
            <person name="Berlin A."/>
            <person name="Gnerre S."/>
            <person name="Jaffe D."/>
            <person name="MacCallum I."/>
            <person name="Young S."/>
            <person name="Walker B.J."/>
            <person name="Lander E.S."/>
            <person name="Lindblad-Toh K."/>
        </authorList>
    </citation>
    <scope>NUCLEOTIDE SEQUENCE [LARGE SCALE GENOMIC DNA]</scope>
</reference>
<dbReference type="STRING" id="7918.ENSLOCP00000003948"/>
<dbReference type="HOGENOM" id="CLU_037127_0_0_1"/>
<evidence type="ECO:0000313" key="2">
    <source>
        <dbReference type="Proteomes" id="UP000018468"/>
    </source>
</evidence>
<dbReference type="InterPro" id="IPR052859">
    <property type="entry name" value="LRR-IQ_domain_protein"/>
</dbReference>
<dbReference type="eggNOG" id="KOG0531">
    <property type="taxonomic scope" value="Eukaryota"/>
</dbReference>
<dbReference type="Pfam" id="PF00612">
    <property type="entry name" value="IQ"/>
    <property type="match status" value="1"/>
</dbReference>
<dbReference type="OMA" id="HVVNSIW"/>
<dbReference type="InterPro" id="IPR032675">
    <property type="entry name" value="LRR_dom_sf"/>
</dbReference>
<dbReference type="EMBL" id="AHAT01018231">
    <property type="status" value="NOT_ANNOTATED_CDS"/>
    <property type="molecule type" value="Genomic_DNA"/>
</dbReference>
<dbReference type="InterPro" id="IPR000048">
    <property type="entry name" value="IQ_motif_EF-hand-BS"/>
</dbReference>
<dbReference type="PANTHER" id="PTHR46723:SF1">
    <property type="entry name" value="LEUCINE-RICH REPEAT AND IQ DOMAIN-CONTAINING PROTEIN 3"/>
    <property type="match status" value="1"/>
</dbReference>
<dbReference type="Ensembl" id="ENSLOCT00000003956.1">
    <property type="protein sequence ID" value="ENSLOCP00000003948.1"/>
    <property type="gene ID" value="ENSLOCG00000003345.1"/>
</dbReference>
<dbReference type="AlphaFoldDB" id="W5M6E0"/>
<keyword evidence="2" id="KW-1185">Reference proteome</keyword>
<dbReference type="Gene3D" id="3.80.10.10">
    <property type="entry name" value="Ribonuclease Inhibitor"/>
    <property type="match status" value="1"/>
</dbReference>
<dbReference type="InParanoid" id="W5M6E0"/>
<name>W5M6E0_LEPOC</name>
<dbReference type="Proteomes" id="UP000018468">
    <property type="component" value="Linkage group LG10"/>
</dbReference>
<dbReference type="GeneTree" id="ENSGT00390000004404"/>
<evidence type="ECO:0000313" key="1">
    <source>
        <dbReference type="Ensembl" id="ENSLOCP00000003948.1"/>
    </source>
</evidence>
<dbReference type="PROSITE" id="PS51450">
    <property type="entry name" value="LRR"/>
    <property type="match status" value="2"/>
</dbReference>